<feature type="transmembrane region" description="Helical" evidence="6">
    <location>
        <begin position="117"/>
        <end position="136"/>
    </location>
</feature>
<dbReference type="RefSeq" id="WP_057850332.1">
    <property type="nucleotide sequence ID" value="NZ_LLXX01000067.1"/>
</dbReference>
<comment type="subcellular location">
    <subcellularLocation>
        <location evidence="1">Membrane</location>
        <topology evidence="1">Multi-pass membrane protein</topology>
    </subcellularLocation>
</comment>
<dbReference type="CDD" id="cd10432">
    <property type="entry name" value="BI-1-like_bacterial"/>
    <property type="match status" value="1"/>
</dbReference>
<gene>
    <name evidence="7" type="ORF">CP49_09435</name>
</gene>
<keyword evidence="8" id="KW-1185">Reference proteome</keyword>
<evidence type="ECO:0000256" key="4">
    <source>
        <dbReference type="ARBA" id="ARBA00022989"/>
    </source>
</evidence>
<dbReference type="Proteomes" id="UP000051913">
    <property type="component" value="Unassembled WGS sequence"/>
</dbReference>
<dbReference type="Pfam" id="PF01027">
    <property type="entry name" value="Bax1-I"/>
    <property type="match status" value="1"/>
</dbReference>
<evidence type="ECO:0000256" key="5">
    <source>
        <dbReference type="ARBA" id="ARBA00023136"/>
    </source>
</evidence>
<feature type="transmembrane region" description="Helical" evidence="6">
    <location>
        <begin position="148"/>
        <end position="167"/>
    </location>
</feature>
<keyword evidence="4 6" id="KW-1133">Transmembrane helix</keyword>
<protein>
    <recommendedName>
        <fullName evidence="9">BAX inhibitor (BI)-1/YccA family protein</fullName>
    </recommendedName>
</protein>
<reference evidence="7 8" key="1">
    <citation type="submission" date="2014-03" db="EMBL/GenBank/DDBJ databases">
        <title>Bradyrhizobium valentinum sp. nov., isolated from effective nodules of Lupinus mariae-josephae, a lupine endemic of basic-lime soils in Eastern Spain.</title>
        <authorList>
            <person name="Duran D."/>
            <person name="Rey L."/>
            <person name="Navarro A."/>
            <person name="Busquets A."/>
            <person name="Imperial J."/>
            <person name="Ruiz-Argueso T."/>
        </authorList>
    </citation>
    <scope>NUCLEOTIDE SEQUENCE [LARGE SCALE GENOMIC DNA]</scope>
    <source>
        <strain evidence="7 8">LmjM3</strain>
    </source>
</reference>
<feature type="transmembrane region" description="Helical" evidence="6">
    <location>
        <begin position="173"/>
        <end position="191"/>
    </location>
</feature>
<evidence type="ECO:0000256" key="2">
    <source>
        <dbReference type="ARBA" id="ARBA00010350"/>
    </source>
</evidence>
<evidence type="ECO:0000256" key="6">
    <source>
        <dbReference type="RuleBase" id="RU004379"/>
    </source>
</evidence>
<evidence type="ECO:0000256" key="1">
    <source>
        <dbReference type="ARBA" id="ARBA00004141"/>
    </source>
</evidence>
<dbReference type="PANTHER" id="PTHR23291:SF50">
    <property type="entry name" value="PROTEIN LIFEGUARD 4"/>
    <property type="match status" value="1"/>
</dbReference>
<comment type="similarity">
    <text evidence="2 6">Belongs to the BI1 family.</text>
</comment>
<organism evidence="7 8">
    <name type="scientific">Bradyrhizobium valentinum</name>
    <dbReference type="NCBI Taxonomy" id="1518501"/>
    <lineage>
        <taxon>Bacteria</taxon>
        <taxon>Pseudomonadati</taxon>
        <taxon>Pseudomonadota</taxon>
        <taxon>Alphaproteobacteria</taxon>
        <taxon>Hyphomicrobiales</taxon>
        <taxon>Nitrobacteraceae</taxon>
        <taxon>Bradyrhizobium</taxon>
    </lineage>
</organism>
<dbReference type="GO" id="GO:0005886">
    <property type="term" value="C:plasma membrane"/>
    <property type="evidence" value="ECO:0007669"/>
    <property type="project" value="TreeGrafter"/>
</dbReference>
<feature type="transmembrane region" description="Helical" evidence="6">
    <location>
        <begin position="63"/>
        <end position="80"/>
    </location>
</feature>
<dbReference type="PANTHER" id="PTHR23291">
    <property type="entry name" value="BAX INHIBITOR-RELATED"/>
    <property type="match status" value="1"/>
</dbReference>
<feature type="transmembrane region" description="Helical" evidence="6">
    <location>
        <begin position="212"/>
        <end position="233"/>
    </location>
</feature>
<keyword evidence="3 6" id="KW-0812">Transmembrane</keyword>
<accession>A0A0R3LP41</accession>
<proteinExistence type="inferred from homology"/>
<evidence type="ECO:0008006" key="9">
    <source>
        <dbReference type="Google" id="ProtNLM"/>
    </source>
</evidence>
<keyword evidence="5 6" id="KW-0472">Membrane</keyword>
<evidence type="ECO:0000313" key="8">
    <source>
        <dbReference type="Proteomes" id="UP000051913"/>
    </source>
</evidence>
<dbReference type="InterPro" id="IPR006214">
    <property type="entry name" value="Bax_inhibitor_1-related"/>
</dbReference>
<evidence type="ECO:0000256" key="3">
    <source>
        <dbReference type="ARBA" id="ARBA00022692"/>
    </source>
</evidence>
<evidence type="ECO:0000313" key="7">
    <source>
        <dbReference type="EMBL" id="KRR09195.1"/>
    </source>
</evidence>
<feature type="transmembrane region" description="Helical" evidence="6">
    <location>
        <begin position="92"/>
        <end position="111"/>
    </location>
</feature>
<dbReference type="EMBL" id="LLXX01000067">
    <property type="protein sequence ID" value="KRR09195.1"/>
    <property type="molecule type" value="Genomic_DNA"/>
</dbReference>
<feature type="transmembrane region" description="Helical" evidence="6">
    <location>
        <begin position="32"/>
        <end position="51"/>
    </location>
</feature>
<dbReference type="OrthoDB" id="9793828at2"/>
<dbReference type="STRING" id="1518501.CQ10_05990"/>
<sequence>MSNFDQNLTTSGAAGGGAIALDAGLRAYMMRIYNHMAAGVGLTAVVAWLTYQLTGPELLQNPLMWIFILAPLALVFFISARINTLSVTTARLLFFVYAALVGVSLSILFHIYTSASITRVFFIAAATFGALSIFGYTTRRDLSGIGTFLFMGLIGIIIASLVNLFLRSTGLDWLISIVGVGVFAGLTAYDTQRIKAMYDGRDDETSAGRKSVIAALSLYLNFINLFMMMLRLAGSRR</sequence>
<dbReference type="AlphaFoldDB" id="A0A0R3LP41"/>
<name>A0A0R3LP41_9BRAD</name>
<comment type="caution">
    <text evidence="7">The sequence shown here is derived from an EMBL/GenBank/DDBJ whole genome shotgun (WGS) entry which is preliminary data.</text>
</comment>